<accession>A0ABD3FTB0</accession>
<dbReference type="Proteomes" id="UP001632037">
    <property type="component" value="Unassembled WGS sequence"/>
</dbReference>
<feature type="region of interest" description="Disordered" evidence="2">
    <location>
        <begin position="217"/>
        <end position="237"/>
    </location>
</feature>
<feature type="compositionally biased region" description="Low complexity" evidence="2">
    <location>
        <begin position="25"/>
        <end position="34"/>
    </location>
</feature>
<keyword evidence="1" id="KW-0175">Coiled coil</keyword>
<name>A0ABD3FTB0_9STRA</name>
<dbReference type="AlphaFoldDB" id="A0ABD3FTB0"/>
<feature type="compositionally biased region" description="Acidic residues" evidence="2">
    <location>
        <begin position="37"/>
        <end position="52"/>
    </location>
</feature>
<reference evidence="3 4" key="1">
    <citation type="submission" date="2024-09" db="EMBL/GenBank/DDBJ databases">
        <title>Genome sequencing and assembly of Phytophthora oleae, isolate VK10A, causative agent of rot of olive drupes.</title>
        <authorList>
            <person name="Conti Taguali S."/>
            <person name="Riolo M."/>
            <person name="La Spada F."/>
            <person name="Cacciola S.O."/>
            <person name="Dionisio G."/>
        </authorList>
    </citation>
    <scope>NUCLEOTIDE SEQUENCE [LARGE SCALE GENOMIC DNA]</scope>
    <source>
        <strain evidence="3 4">VK10A</strain>
    </source>
</reference>
<feature type="coiled-coil region" evidence="1">
    <location>
        <begin position="69"/>
        <end position="136"/>
    </location>
</feature>
<feature type="region of interest" description="Disordered" evidence="2">
    <location>
        <begin position="184"/>
        <end position="203"/>
    </location>
</feature>
<evidence type="ECO:0000313" key="4">
    <source>
        <dbReference type="Proteomes" id="UP001632037"/>
    </source>
</evidence>
<dbReference type="EMBL" id="JBIMZQ010000010">
    <property type="protein sequence ID" value="KAL3668859.1"/>
    <property type="molecule type" value="Genomic_DNA"/>
</dbReference>
<sequence>MAETTTSLRPAASTLSSPGKLSPITKVAVVVKTAPASEDDEEENNQQDEEKESESCPQIHDEDVADGELQTLRSENSTLVQRLKRMEMEHTQHIDKLEAKLQKAIETHKEIEQRLKTQLQTVLQEQQAAVENARKVRSVLTRVTGWMRQVQRAAQRERCSHTREFELTVTPRADSPYTLWVGEPTDTPERDEPPNKFTLNQQWPVPDSYGVEIEVTSQNGASSPPPAPGRHRTRTPPGKGFNYVGYCASSPSSRPSEVVHKPSGGHEIMLDGLPSVCSAPHQDTPVPKQHVGRLLSYCAQVVTTSLAGVRSSSSPGKTVPAWKLDRLAPLLEVDEEAGQCAPRTQSRLNVAVPNLSIGLL</sequence>
<protein>
    <submittedName>
        <fullName evidence="3">Uncharacterized protein</fullName>
    </submittedName>
</protein>
<feature type="region of interest" description="Disordered" evidence="2">
    <location>
        <begin position="1"/>
        <end position="65"/>
    </location>
</feature>
<feature type="compositionally biased region" description="Polar residues" evidence="2">
    <location>
        <begin position="1"/>
        <end position="19"/>
    </location>
</feature>
<gene>
    <name evidence="3" type="ORF">V7S43_006151</name>
</gene>
<organism evidence="3 4">
    <name type="scientific">Phytophthora oleae</name>
    <dbReference type="NCBI Taxonomy" id="2107226"/>
    <lineage>
        <taxon>Eukaryota</taxon>
        <taxon>Sar</taxon>
        <taxon>Stramenopiles</taxon>
        <taxon>Oomycota</taxon>
        <taxon>Peronosporomycetes</taxon>
        <taxon>Peronosporales</taxon>
        <taxon>Peronosporaceae</taxon>
        <taxon>Phytophthora</taxon>
    </lineage>
</organism>
<keyword evidence="4" id="KW-1185">Reference proteome</keyword>
<comment type="caution">
    <text evidence="3">The sequence shown here is derived from an EMBL/GenBank/DDBJ whole genome shotgun (WGS) entry which is preliminary data.</text>
</comment>
<evidence type="ECO:0000256" key="2">
    <source>
        <dbReference type="SAM" id="MobiDB-lite"/>
    </source>
</evidence>
<proteinExistence type="predicted"/>
<evidence type="ECO:0000256" key="1">
    <source>
        <dbReference type="SAM" id="Coils"/>
    </source>
</evidence>
<evidence type="ECO:0000313" key="3">
    <source>
        <dbReference type="EMBL" id="KAL3668859.1"/>
    </source>
</evidence>